<evidence type="ECO:0000313" key="18">
    <source>
        <dbReference type="EMBL" id="KAH3683654.1"/>
    </source>
</evidence>
<feature type="region of interest" description="Disordered" evidence="16">
    <location>
        <begin position="822"/>
        <end position="1139"/>
    </location>
</feature>
<dbReference type="AlphaFoldDB" id="A0A9P8Q6D0"/>
<evidence type="ECO:0000256" key="2">
    <source>
        <dbReference type="ARBA" id="ARBA00004397"/>
    </source>
</evidence>
<evidence type="ECO:0000256" key="3">
    <source>
        <dbReference type="ARBA" id="ARBA00009358"/>
    </source>
</evidence>
<comment type="caution">
    <text evidence="18">The sequence shown here is derived from an EMBL/GenBank/DDBJ whole genome shotgun (WGS) entry which is preliminary data.</text>
</comment>
<dbReference type="PANTHER" id="PTHR13923:SF11">
    <property type="entry name" value="SECRETORY 31, ISOFORM D"/>
    <property type="match status" value="1"/>
</dbReference>
<dbReference type="Gene3D" id="1.25.40.1030">
    <property type="match status" value="1"/>
</dbReference>
<evidence type="ECO:0000256" key="10">
    <source>
        <dbReference type="ARBA" id="ARBA00022892"/>
    </source>
</evidence>
<evidence type="ECO:0000256" key="1">
    <source>
        <dbReference type="ARBA" id="ARBA00004299"/>
    </source>
</evidence>
<evidence type="ECO:0000259" key="17">
    <source>
        <dbReference type="Pfam" id="PF07304"/>
    </source>
</evidence>
<dbReference type="PANTHER" id="PTHR13923">
    <property type="entry name" value="SEC31-RELATED PROTEIN"/>
    <property type="match status" value="1"/>
</dbReference>
<feature type="domain" description="SRA1/Sec31" evidence="17">
    <location>
        <begin position="1105"/>
        <end position="1239"/>
    </location>
</feature>
<dbReference type="InterPro" id="IPR036322">
    <property type="entry name" value="WD40_repeat_dom_sf"/>
</dbReference>
<keyword evidence="19" id="KW-1185">Reference proteome</keyword>
<evidence type="ECO:0000256" key="12">
    <source>
        <dbReference type="ARBA" id="ARBA00023136"/>
    </source>
</evidence>
<feature type="compositionally biased region" description="Low complexity" evidence="16">
    <location>
        <begin position="1077"/>
        <end position="1086"/>
    </location>
</feature>
<protein>
    <recommendedName>
        <fullName evidence="5">Protein transport protein SEC31</fullName>
    </recommendedName>
    <alternativeName>
        <fullName evidence="4">Protein transport protein sec31</fullName>
    </alternativeName>
</protein>
<feature type="compositionally biased region" description="Low complexity" evidence="16">
    <location>
        <begin position="1043"/>
        <end position="1060"/>
    </location>
</feature>
<feature type="compositionally biased region" description="Low complexity" evidence="16">
    <location>
        <begin position="952"/>
        <end position="964"/>
    </location>
</feature>
<keyword evidence="7 15" id="KW-0853">WD repeat</keyword>
<feature type="compositionally biased region" description="Polar residues" evidence="16">
    <location>
        <begin position="939"/>
        <end position="951"/>
    </location>
</feature>
<accession>A0A9P8Q6D0</accession>
<keyword evidence="13" id="KW-0968">Cytoplasmic vesicle</keyword>
<organism evidence="18 19">
    <name type="scientific">Wickerhamomyces pijperi</name>
    <name type="common">Yeast</name>
    <name type="synonym">Pichia pijperi</name>
    <dbReference type="NCBI Taxonomy" id="599730"/>
    <lineage>
        <taxon>Eukaryota</taxon>
        <taxon>Fungi</taxon>
        <taxon>Dikarya</taxon>
        <taxon>Ascomycota</taxon>
        <taxon>Saccharomycotina</taxon>
        <taxon>Saccharomycetes</taxon>
        <taxon>Phaffomycetales</taxon>
        <taxon>Wickerhamomycetaceae</taxon>
        <taxon>Wickerhamomyces</taxon>
    </lineage>
</organism>
<dbReference type="InterPro" id="IPR015943">
    <property type="entry name" value="WD40/YVTN_repeat-like_dom_sf"/>
</dbReference>
<dbReference type="Pfam" id="PF00400">
    <property type="entry name" value="WD40"/>
    <property type="match status" value="1"/>
</dbReference>
<dbReference type="Pfam" id="PF07304">
    <property type="entry name" value="SRA1"/>
    <property type="match status" value="1"/>
</dbReference>
<comment type="subcellular location">
    <subcellularLocation>
        <location evidence="1">Cytoplasmic vesicle</location>
        <location evidence="1">COPII-coated vesicle membrane</location>
        <topology evidence="1">Peripheral membrane protein</topology>
        <orientation evidence="1">Cytoplasmic side</orientation>
    </subcellularLocation>
    <subcellularLocation>
        <location evidence="2">Endoplasmic reticulum membrane</location>
        <topology evidence="2">Peripheral membrane protein</topology>
        <orientation evidence="2">Cytoplasmic side</orientation>
    </subcellularLocation>
</comment>
<evidence type="ECO:0000256" key="8">
    <source>
        <dbReference type="ARBA" id="ARBA00022737"/>
    </source>
</evidence>
<dbReference type="SUPFAM" id="SSF50978">
    <property type="entry name" value="WD40 repeat-like"/>
    <property type="match status" value="1"/>
</dbReference>
<dbReference type="OrthoDB" id="542917at2759"/>
<keyword evidence="11" id="KW-0653">Protein transport</keyword>
<dbReference type="InterPro" id="IPR040251">
    <property type="entry name" value="SEC31-like"/>
</dbReference>
<keyword evidence="9" id="KW-0256">Endoplasmic reticulum</keyword>
<evidence type="ECO:0000313" key="19">
    <source>
        <dbReference type="Proteomes" id="UP000774326"/>
    </source>
</evidence>
<dbReference type="PROSITE" id="PS50294">
    <property type="entry name" value="WD_REPEATS_REGION"/>
    <property type="match status" value="1"/>
</dbReference>
<feature type="compositionally biased region" description="Polar residues" evidence="16">
    <location>
        <begin position="972"/>
        <end position="982"/>
    </location>
</feature>
<evidence type="ECO:0000256" key="5">
    <source>
        <dbReference type="ARBA" id="ARBA00021236"/>
    </source>
</evidence>
<sequence length="1245" mass="132842">MVKINSIPQTATFAWSNDSIPILATGTAAGVIDDDFSSTSSLSFYSLYEKEPILSVDSAAKFHDLDWSSSNNLLAGALENGSVQFWNTSKLASEGNVQAVATNKKHAGLVKALSFSKVQSNVLASGGSNGEIFIYDTNKIDNLEPFAPGTAMTPMDVVSSVSWNNSMGHILASAGSAGYTSVWDLRAKKEVLHLSYTNNAGSRAVLSTVAWHPTQSTRLVTASEADGAPVILTWDLRNSNAPLKTLEGHKKGVLSLDWNSRDSNLLLSSGKDNTTILWNPETAEMLAQYPTTANWVFKSRFAPSTPDVFAAASFDKKVVIQTLQDTSPPVSTETQTSTETDFWSNISEVETQHPKYFAQQAPNWYGRHSSVAFGFGGKLITVAKTGDKTSEIKITKAKLPGSQENTALNAALDSQDFNSIIESRLSDSFENVNKADWELLKTLDGTSDVFEKFIALAVEDSAEAQNAEDEDFFNNLKDGQVEYTPSGDFKFEAGSEELVAALLTKNLSKAVGICLKEGKVVEALIIAQNGPDSLKKQVTDHYFAKTATQDPVSRLLYSISKNSVTDLVENGDVNEWKKIANAIKTYSANDETFKAQFRTLGDRVLHSQLSNRRDQAILNYISASALDKVADIWVSELKELESKILETKKTSIYDAHFDSLTEFVEKFSAYRTSLKLSSSIDESSPLLSTILEYISIISTSGQFELAKKFLALLPDSPAVKLEKSRIEKALGVSAVRSTVGATGAARYGSLANNGLPTAASTVNRARPGIASNPYLNNVAPVAPVYGQAPLPQAHPAASPAANPYAPQQAAASINPYKPVAPVNPYKPEAPQPIATAPPGASGPPKIAGKVTTDGWNDLPSTFHKTPARRTTPAAPVALTQQPNVVAPTPAGPPSMNRQTSFNAPQLPPPPTSKSRVSSSQVPSPQPASTPSTPAVNSRYAPTQSPQLNNVTPAASQPPVVASAPPRNPYAPTGQQAPSSSPYPQLPTPPTNQYAPSPAFQQPAPVNPYAPAPGAVATPPAGPHGAVAPPPINAYGSSSNLSGPTAPAAALAPPVNPYAPASLPTQPHNPYGAPSMPQHQFQQQPNQYGSLPPPPQSNGTASAYGAPPLQTSAPPQFQSQAPAPVEPVKPKHPSGDRSHIPASEMKIFQVLSSEFETAKPNIPEKFSKQIIDTEKRLNILFDHLNNEELLSAAAIADLHQVVDLLEKKEFGAALELQVALMSNHTHESANWGTGVKRLIQFAEATV</sequence>
<feature type="compositionally biased region" description="Low complexity" evidence="16">
    <location>
        <begin position="1109"/>
        <end position="1122"/>
    </location>
</feature>
<reference evidence="18" key="2">
    <citation type="submission" date="2021-01" db="EMBL/GenBank/DDBJ databases">
        <authorList>
            <person name="Schikora-Tamarit M.A."/>
        </authorList>
    </citation>
    <scope>NUCLEOTIDE SEQUENCE</scope>
    <source>
        <strain evidence="18">CBS2887</strain>
    </source>
</reference>
<dbReference type="PROSITE" id="PS50082">
    <property type="entry name" value="WD_REPEATS_2"/>
    <property type="match status" value="1"/>
</dbReference>
<keyword evidence="12" id="KW-0472">Membrane</keyword>
<evidence type="ECO:0000256" key="4">
    <source>
        <dbReference type="ARBA" id="ARBA00013507"/>
    </source>
</evidence>
<dbReference type="GO" id="GO:0030127">
    <property type="term" value="C:COPII vesicle coat"/>
    <property type="evidence" value="ECO:0007669"/>
    <property type="project" value="TreeGrafter"/>
</dbReference>
<dbReference type="GO" id="GO:0005789">
    <property type="term" value="C:endoplasmic reticulum membrane"/>
    <property type="evidence" value="ECO:0007669"/>
    <property type="project" value="UniProtKB-SubCell"/>
</dbReference>
<dbReference type="InterPro" id="IPR001680">
    <property type="entry name" value="WD40_rpt"/>
</dbReference>
<feature type="repeat" description="WD" evidence="15">
    <location>
        <begin position="246"/>
        <end position="288"/>
    </location>
</feature>
<keyword evidence="6" id="KW-0813">Transport</keyword>
<dbReference type="InterPro" id="IPR009917">
    <property type="entry name" value="SRA1/Sec31"/>
</dbReference>
<feature type="compositionally biased region" description="Low complexity" evidence="16">
    <location>
        <begin position="1011"/>
        <end position="1026"/>
    </location>
</feature>
<evidence type="ECO:0000256" key="6">
    <source>
        <dbReference type="ARBA" id="ARBA00022448"/>
    </source>
</evidence>
<evidence type="ECO:0000256" key="14">
    <source>
        <dbReference type="ARBA" id="ARBA00025471"/>
    </source>
</evidence>
<evidence type="ECO:0000256" key="11">
    <source>
        <dbReference type="ARBA" id="ARBA00022927"/>
    </source>
</evidence>
<comment type="function">
    <text evidence="14">Component of the coat protein complex II (COPII) which promotes the formation of transport vesicles from the endoplasmic reticulum (ER). The coat has two main functions, the physical deformation of the endoplasmic reticulum membrane into vesicles and the selection of cargo molecules.</text>
</comment>
<reference evidence="18" key="1">
    <citation type="journal article" date="2021" name="Open Biol.">
        <title>Shared evolutionary footprints suggest mitochondrial oxidative damage underlies multiple complex I losses in fungi.</title>
        <authorList>
            <person name="Schikora-Tamarit M.A."/>
            <person name="Marcet-Houben M."/>
            <person name="Nosek J."/>
            <person name="Gabaldon T."/>
        </authorList>
    </citation>
    <scope>NUCLEOTIDE SEQUENCE</scope>
    <source>
        <strain evidence="18">CBS2887</strain>
    </source>
</reference>
<dbReference type="GO" id="GO:0090110">
    <property type="term" value="P:COPII-coated vesicle cargo loading"/>
    <property type="evidence" value="ECO:0007669"/>
    <property type="project" value="TreeGrafter"/>
</dbReference>
<evidence type="ECO:0000256" key="13">
    <source>
        <dbReference type="ARBA" id="ARBA00023329"/>
    </source>
</evidence>
<proteinExistence type="inferred from homology"/>
<dbReference type="GO" id="GO:0070971">
    <property type="term" value="C:endoplasmic reticulum exit site"/>
    <property type="evidence" value="ECO:0007669"/>
    <property type="project" value="TreeGrafter"/>
</dbReference>
<keyword evidence="10" id="KW-0931">ER-Golgi transport</keyword>
<dbReference type="EMBL" id="JAEUBG010003009">
    <property type="protein sequence ID" value="KAH3683654.1"/>
    <property type="molecule type" value="Genomic_DNA"/>
</dbReference>
<dbReference type="Gene3D" id="2.130.10.10">
    <property type="entry name" value="YVTN repeat-like/Quinoprotein amine dehydrogenase"/>
    <property type="match status" value="1"/>
</dbReference>
<dbReference type="SMART" id="SM00320">
    <property type="entry name" value="WD40"/>
    <property type="match status" value="6"/>
</dbReference>
<name>A0A9P8Q6D0_WICPI</name>
<dbReference type="GO" id="GO:0007029">
    <property type="term" value="P:endoplasmic reticulum organization"/>
    <property type="evidence" value="ECO:0007669"/>
    <property type="project" value="TreeGrafter"/>
</dbReference>
<dbReference type="GO" id="GO:0005198">
    <property type="term" value="F:structural molecule activity"/>
    <property type="evidence" value="ECO:0007669"/>
    <property type="project" value="TreeGrafter"/>
</dbReference>
<keyword evidence="8" id="KW-0677">Repeat</keyword>
<gene>
    <name evidence="18" type="ORF">WICPIJ_005338</name>
</gene>
<evidence type="ECO:0000256" key="9">
    <source>
        <dbReference type="ARBA" id="ARBA00022824"/>
    </source>
</evidence>
<evidence type="ECO:0000256" key="16">
    <source>
        <dbReference type="SAM" id="MobiDB-lite"/>
    </source>
</evidence>
<dbReference type="Proteomes" id="UP000774326">
    <property type="component" value="Unassembled WGS sequence"/>
</dbReference>
<comment type="similarity">
    <text evidence="3">Belongs to the WD repeat SEC31 family.</text>
</comment>
<feature type="compositionally biased region" description="Low complexity" evidence="16">
    <location>
        <begin position="912"/>
        <end position="935"/>
    </location>
</feature>
<evidence type="ECO:0000256" key="7">
    <source>
        <dbReference type="ARBA" id="ARBA00022574"/>
    </source>
</evidence>
<evidence type="ECO:0000256" key="15">
    <source>
        <dbReference type="PROSITE-ProRule" id="PRU00221"/>
    </source>
</evidence>
<dbReference type="GO" id="GO:0015031">
    <property type="term" value="P:protein transport"/>
    <property type="evidence" value="ECO:0007669"/>
    <property type="project" value="UniProtKB-KW"/>
</dbReference>
<dbReference type="Gene3D" id="1.20.940.10">
    <property type="entry name" value="Functional domain of the splicing factor Prp18"/>
    <property type="match status" value="1"/>
</dbReference>